<dbReference type="HOGENOM" id="CLU_105851_1_1_10"/>
<dbReference type="PANTHER" id="PTHR35145">
    <property type="entry name" value="CYTOPLASMIC PROTEIN-RELATED"/>
    <property type="match status" value="1"/>
</dbReference>
<evidence type="ECO:0000313" key="1">
    <source>
        <dbReference type="EMBL" id="EGN57508.1"/>
    </source>
</evidence>
<dbReference type="OrthoDB" id="9789813at2"/>
<dbReference type="Pfam" id="PF04237">
    <property type="entry name" value="YjbR"/>
    <property type="match status" value="1"/>
</dbReference>
<dbReference type="InterPro" id="IPR058532">
    <property type="entry name" value="YjbR/MT2646/Rv2570-like"/>
</dbReference>
<dbReference type="AlphaFoldDB" id="F8N7W2"/>
<name>F8N7W2_9BACT</name>
<dbReference type="STRING" id="688246.Premu_2117"/>
<dbReference type="InterPro" id="IPR007351">
    <property type="entry name" value="YjbR"/>
</dbReference>
<protein>
    <recommendedName>
        <fullName evidence="3">MmcQ-like protein</fullName>
    </recommendedName>
</protein>
<dbReference type="EMBL" id="GL945017">
    <property type="protein sequence ID" value="EGN57508.1"/>
    <property type="molecule type" value="Genomic_DNA"/>
</dbReference>
<keyword evidence="2" id="KW-1185">Reference proteome</keyword>
<evidence type="ECO:0008006" key="3">
    <source>
        <dbReference type="Google" id="ProtNLM"/>
    </source>
</evidence>
<gene>
    <name evidence="1" type="ORF">Premu_2117</name>
</gene>
<accession>F8N7W2</accession>
<dbReference type="PANTHER" id="PTHR35145:SF1">
    <property type="entry name" value="CYTOPLASMIC PROTEIN"/>
    <property type="match status" value="1"/>
</dbReference>
<dbReference type="Proteomes" id="UP000002772">
    <property type="component" value="Unassembled WGS sequence"/>
</dbReference>
<dbReference type="eggNOG" id="COG2315">
    <property type="taxonomic scope" value="Bacteria"/>
</dbReference>
<dbReference type="Gene3D" id="3.90.1150.30">
    <property type="match status" value="1"/>
</dbReference>
<proteinExistence type="predicted"/>
<dbReference type="SUPFAM" id="SSF142906">
    <property type="entry name" value="YjbR-like"/>
    <property type="match status" value="1"/>
</dbReference>
<evidence type="ECO:0000313" key="2">
    <source>
        <dbReference type="Proteomes" id="UP000002772"/>
    </source>
</evidence>
<reference evidence="2" key="1">
    <citation type="journal article" date="2011" name="Stand. Genomic Sci.">
        <title>Non-contiguous finished genome sequence of the opportunistic oral pathogen Prevotella multisaccharivorax type strain (PPPA20).</title>
        <authorList>
            <person name="Pati A."/>
            <person name="Gronow S."/>
            <person name="Lu M."/>
            <person name="Lapidus A."/>
            <person name="Nolan M."/>
            <person name="Lucas S."/>
            <person name="Hammon N."/>
            <person name="Deshpande S."/>
            <person name="Cheng J.F."/>
            <person name="Tapia R."/>
            <person name="Han C."/>
            <person name="Goodwin L."/>
            <person name="Pitluck S."/>
            <person name="Liolios K."/>
            <person name="Pagani I."/>
            <person name="Mavromatis K."/>
            <person name="Mikhailova N."/>
            <person name="Huntemann M."/>
            <person name="Chen A."/>
            <person name="Palaniappan K."/>
            <person name="Land M."/>
            <person name="Hauser L."/>
            <person name="Detter J.C."/>
            <person name="Brambilla E.M."/>
            <person name="Rohde M."/>
            <person name="Goker M."/>
            <person name="Woyke T."/>
            <person name="Bristow J."/>
            <person name="Eisen J.A."/>
            <person name="Markowitz V."/>
            <person name="Hugenholtz P."/>
            <person name="Kyrpides N.C."/>
            <person name="Klenk H.P."/>
            <person name="Ivanova N."/>
        </authorList>
    </citation>
    <scope>NUCLEOTIDE SEQUENCE [LARGE SCALE GENOMIC DNA]</scope>
    <source>
        <strain evidence="2">DSM 17128</strain>
    </source>
</reference>
<organism evidence="1 2">
    <name type="scientific">Hallella multisaccharivorax DSM 17128</name>
    <dbReference type="NCBI Taxonomy" id="688246"/>
    <lineage>
        <taxon>Bacteria</taxon>
        <taxon>Pseudomonadati</taxon>
        <taxon>Bacteroidota</taxon>
        <taxon>Bacteroidia</taxon>
        <taxon>Bacteroidales</taxon>
        <taxon>Prevotellaceae</taxon>
        <taxon>Hallella</taxon>
    </lineage>
</organism>
<dbReference type="InterPro" id="IPR038056">
    <property type="entry name" value="YjbR-like_sf"/>
</dbReference>
<sequence>MNIEEVRDYALTLPGVTEDQAYGEDWVLYRIEGKIFLHIRLDTLEPTCAVKLPPEEGQMLREHTDGIRPAYHLNKTHWNDVYLDIIDDDEVKKLIHESYKLVLSKLPKKLRMKYSDI</sequence>
<dbReference type="RefSeq" id="WP_007575117.1">
    <property type="nucleotide sequence ID" value="NZ_BPTS01000002.1"/>
</dbReference>